<dbReference type="AlphaFoldDB" id="A0A7H9B534"/>
<proteinExistence type="inferred from homology"/>
<dbReference type="GeneID" id="59236595"/>
<evidence type="ECO:0000256" key="4">
    <source>
        <dbReference type="ARBA" id="ARBA00023125"/>
    </source>
</evidence>
<reference evidence="9 10" key="1">
    <citation type="submission" date="2020-07" db="EMBL/GenBank/DDBJ databases">
        <title>The yeast mating-type switching endonuclease HO is a domesticated member of an unorthodox homing genetic element family.</title>
        <authorList>
            <person name="Coughlan A.Y."/>
            <person name="Lombardi L."/>
            <person name="Braun-Galleani S."/>
            <person name="Martos A.R."/>
            <person name="Galeote V."/>
            <person name="Bigey F."/>
            <person name="Dequin S."/>
            <person name="Byrne K.P."/>
            <person name="Wolfe K.H."/>
        </authorList>
    </citation>
    <scope>NUCLEOTIDE SEQUENCE [LARGE SCALE GENOMIC DNA]</scope>
    <source>
        <strain evidence="9 10">NRRL Y-6702</strain>
    </source>
</reference>
<evidence type="ECO:0000256" key="6">
    <source>
        <dbReference type="ARBA" id="ARBA00023230"/>
    </source>
</evidence>
<dbReference type="InterPro" id="IPR046347">
    <property type="entry name" value="bZIP_sf"/>
</dbReference>
<dbReference type="CDD" id="cd14710">
    <property type="entry name" value="bZIP_HAC1-like"/>
    <property type="match status" value="1"/>
</dbReference>
<dbReference type="Pfam" id="PF07716">
    <property type="entry name" value="bZIP_2"/>
    <property type="match status" value="1"/>
</dbReference>
<keyword evidence="4" id="KW-0238">DNA-binding</keyword>
<dbReference type="KEGG" id="zmk:HG535_0D05810"/>
<sequence>MGENVAKSGERSVSVDIPADFKVALPPRKRAKTQEEKEQRRIERILRNRKAAHHSREKKRLHLQVLEHKCHVMEQILGKIGNIEKLVGDDEAGIALLREYENMSDECSTPRSSYSPTNAVKQSEVGVGLDVDMNVNMNDVITPAQQQKEDGDFLTAGHSSSESSSSFSPNMALTPISFVKDEADAKNWDLLLTNENNTHAEVADPRSVSTNNETNNAMASREDNSLFPQLWLPFDGTEESSFELDDWRNPAVITATTCI</sequence>
<evidence type="ECO:0000313" key="9">
    <source>
        <dbReference type="EMBL" id="QLG72872.1"/>
    </source>
</evidence>
<dbReference type="OrthoDB" id="674948at2759"/>
<dbReference type="PANTHER" id="PTHR46714">
    <property type="entry name" value="TRANSCRIPTIONAL ACTIVATOR HAC1"/>
    <property type="match status" value="1"/>
</dbReference>
<gene>
    <name evidence="9" type="ORF">HG535_0D05810</name>
</gene>
<comment type="similarity">
    <text evidence="2">Belongs to the bZIP family.</text>
</comment>
<keyword evidence="6" id="KW-0834">Unfolded protein response</keyword>
<evidence type="ECO:0000259" key="8">
    <source>
        <dbReference type="SMART" id="SM00338"/>
    </source>
</evidence>
<name>A0A7H9B534_ZYGMR</name>
<keyword evidence="7" id="KW-0539">Nucleus</keyword>
<dbReference type="InterPro" id="IPR044280">
    <property type="entry name" value="Hac1/HY5"/>
</dbReference>
<protein>
    <recommendedName>
        <fullName evidence="8">BZIP domain-containing protein</fullName>
    </recommendedName>
</protein>
<dbReference type="PANTHER" id="PTHR46714:SF6">
    <property type="entry name" value="TRANSCRIPTIONAL ACTIVATOR HAC1"/>
    <property type="match status" value="1"/>
</dbReference>
<organism evidence="9 10">
    <name type="scientific">Zygotorulaspora mrakii</name>
    <name type="common">Zygosaccharomyces mrakii</name>
    <dbReference type="NCBI Taxonomy" id="42260"/>
    <lineage>
        <taxon>Eukaryota</taxon>
        <taxon>Fungi</taxon>
        <taxon>Dikarya</taxon>
        <taxon>Ascomycota</taxon>
        <taxon>Saccharomycotina</taxon>
        <taxon>Saccharomycetes</taxon>
        <taxon>Saccharomycetales</taxon>
        <taxon>Saccharomycetaceae</taxon>
        <taxon>Zygotorulaspora</taxon>
    </lineage>
</organism>
<dbReference type="Proteomes" id="UP000509704">
    <property type="component" value="Chromosome 4"/>
</dbReference>
<dbReference type="GO" id="GO:0006986">
    <property type="term" value="P:response to unfolded protein"/>
    <property type="evidence" value="ECO:0007669"/>
    <property type="project" value="UniProtKB-KW"/>
</dbReference>
<dbReference type="InterPro" id="IPR004827">
    <property type="entry name" value="bZIP"/>
</dbReference>
<evidence type="ECO:0000256" key="7">
    <source>
        <dbReference type="ARBA" id="ARBA00023242"/>
    </source>
</evidence>
<evidence type="ECO:0000256" key="5">
    <source>
        <dbReference type="ARBA" id="ARBA00023163"/>
    </source>
</evidence>
<comment type="subcellular location">
    <subcellularLocation>
        <location evidence="1">Nucleus</location>
    </subcellularLocation>
</comment>
<dbReference type="SMART" id="SM00338">
    <property type="entry name" value="BRLZ"/>
    <property type="match status" value="1"/>
</dbReference>
<evidence type="ECO:0000256" key="3">
    <source>
        <dbReference type="ARBA" id="ARBA00023015"/>
    </source>
</evidence>
<dbReference type="GO" id="GO:0005634">
    <property type="term" value="C:nucleus"/>
    <property type="evidence" value="ECO:0007669"/>
    <property type="project" value="UniProtKB-SubCell"/>
</dbReference>
<keyword evidence="3" id="KW-0805">Transcription regulation</keyword>
<dbReference type="RefSeq" id="XP_037144599.1">
    <property type="nucleotide sequence ID" value="XM_037288704.1"/>
</dbReference>
<feature type="domain" description="BZIP" evidence="8">
    <location>
        <begin position="36"/>
        <end position="109"/>
    </location>
</feature>
<dbReference type="EMBL" id="CP058607">
    <property type="protein sequence ID" value="QLG72872.1"/>
    <property type="molecule type" value="Genomic_DNA"/>
</dbReference>
<dbReference type="GO" id="GO:0003677">
    <property type="term" value="F:DNA binding"/>
    <property type="evidence" value="ECO:0007669"/>
    <property type="project" value="UniProtKB-KW"/>
</dbReference>
<dbReference type="Gene3D" id="1.20.5.170">
    <property type="match status" value="1"/>
</dbReference>
<evidence type="ECO:0000256" key="1">
    <source>
        <dbReference type="ARBA" id="ARBA00004123"/>
    </source>
</evidence>
<evidence type="ECO:0000313" key="10">
    <source>
        <dbReference type="Proteomes" id="UP000509704"/>
    </source>
</evidence>
<dbReference type="GO" id="GO:0045944">
    <property type="term" value="P:positive regulation of transcription by RNA polymerase II"/>
    <property type="evidence" value="ECO:0007669"/>
    <property type="project" value="InterPro"/>
</dbReference>
<accession>A0A7H9B534</accession>
<evidence type="ECO:0000256" key="2">
    <source>
        <dbReference type="ARBA" id="ARBA00007163"/>
    </source>
</evidence>
<dbReference type="SUPFAM" id="SSF57959">
    <property type="entry name" value="Leucine zipper domain"/>
    <property type="match status" value="1"/>
</dbReference>
<keyword evidence="10" id="KW-1185">Reference proteome</keyword>
<dbReference type="GO" id="GO:0000981">
    <property type="term" value="F:DNA-binding transcription factor activity, RNA polymerase II-specific"/>
    <property type="evidence" value="ECO:0007669"/>
    <property type="project" value="InterPro"/>
</dbReference>
<keyword evidence="5" id="KW-0804">Transcription</keyword>